<accession>X0UZU4</accession>
<name>X0UZU4_9ZZZZ</name>
<proteinExistence type="predicted"/>
<gene>
    <name evidence="1" type="ORF">S01H1_46035</name>
</gene>
<dbReference type="EMBL" id="BARS01029453">
    <property type="protein sequence ID" value="GAG04697.1"/>
    <property type="molecule type" value="Genomic_DNA"/>
</dbReference>
<evidence type="ECO:0000313" key="1">
    <source>
        <dbReference type="EMBL" id="GAG04697.1"/>
    </source>
</evidence>
<dbReference type="Pfam" id="PF09956">
    <property type="entry name" value="Phage_cement_2"/>
    <property type="match status" value="1"/>
</dbReference>
<dbReference type="AlphaFoldDB" id="X0UZU4"/>
<protein>
    <submittedName>
        <fullName evidence="1">Uncharacterized protein</fullName>
    </submittedName>
</protein>
<dbReference type="InterPro" id="IPR011231">
    <property type="entry name" value="Phage_VT1-Sakai_H0018"/>
</dbReference>
<sequence length="69" mass="6779">MANFHTEGDSLDVLPATVLAAGTLYQYGGHSGIANADSAAGEAGSIRITGTIILNDADGVGFTDGAVVA</sequence>
<comment type="caution">
    <text evidence="1">The sequence shown here is derived from an EMBL/GenBank/DDBJ whole genome shotgun (WGS) entry which is preliminary data.</text>
</comment>
<feature type="non-terminal residue" evidence="1">
    <location>
        <position position="69"/>
    </location>
</feature>
<organism evidence="1">
    <name type="scientific">marine sediment metagenome</name>
    <dbReference type="NCBI Taxonomy" id="412755"/>
    <lineage>
        <taxon>unclassified sequences</taxon>
        <taxon>metagenomes</taxon>
        <taxon>ecological metagenomes</taxon>
    </lineage>
</organism>
<reference evidence="1" key="1">
    <citation type="journal article" date="2014" name="Front. Microbiol.">
        <title>High frequency of phylogenetically diverse reductive dehalogenase-homologous genes in deep subseafloor sedimentary metagenomes.</title>
        <authorList>
            <person name="Kawai M."/>
            <person name="Futagami T."/>
            <person name="Toyoda A."/>
            <person name="Takaki Y."/>
            <person name="Nishi S."/>
            <person name="Hori S."/>
            <person name="Arai W."/>
            <person name="Tsubouchi T."/>
            <person name="Morono Y."/>
            <person name="Uchiyama I."/>
            <person name="Ito T."/>
            <person name="Fujiyama A."/>
            <person name="Inagaki F."/>
            <person name="Takami H."/>
        </authorList>
    </citation>
    <scope>NUCLEOTIDE SEQUENCE</scope>
    <source>
        <strain evidence="1">Expedition CK06-06</strain>
    </source>
</reference>